<comment type="caution">
    <text evidence="1">The sequence shown here is derived from an EMBL/GenBank/DDBJ whole genome shotgun (WGS) entry which is preliminary data.</text>
</comment>
<dbReference type="Proteomes" id="UP001233999">
    <property type="component" value="Unassembled WGS sequence"/>
</dbReference>
<dbReference type="CDD" id="cd10442">
    <property type="entry name" value="GIY-YIG_PLEs"/>
    <property type="match status" value="1"/>
</dbReference>
<gene>
    <name evidence="1" type="ORF">L9F63_018394</name>
</gene>
<reference evidence="1" key="2">
    <citation type="submission" date="2023-05" db="EMBL/GenBank/DDBJ databases">
        <authorList>
            <person name="Fouks B."/>
        </authorList>
    </citation>
    <scope>NUCLEOTIDE SEQUENCE</scope>
    <source>
        <strain evidence="1">Stay&amp;Tobe</strain>
        <tissue evidence="1">Testes</tissue>
    </source>
</reference>
<dbReference type="InterPro" id="IPR035901">
    <property type="entry name" value="GIY-YIG_endonuc_sf"/>
</dbReference>
<protein>
    <recommendedName>
        <fullName evidence="3">GIY-YIG domain-containing protein</fullName>
    </recommendedName>
</protein>
<keyword evidence="2" id="KW-1185">Reference proteome</keyword>
<dbReference type="SUPFAM" id="SSF82771">
    <property type="entry name" value="GIY-YIG endonuclease"/>
    <property type="match status" value="1"/>
</dbReference>
<evidence type="ECO:0000313" key="1">
    <source>
        <dbReference type="EMBL" id="KAJ9588230.1"/>
    </source>
</evidence>
<dbReference type="AlphaFoldDB" id="A0AAD7ZWJ0"/>
<proteinExistence type="predicted"/>
<name>A0AAD7ZWJ0_DIPPU</name>
<dbReference type="EMBL" id="JASPKZ010005701">
    <property type="protein sequence ID" value="KAJ9588230.1"/>
    <property type="molecule type" value="Genomic_DNA"/>
</dbReference>
<dbReference type="Gene3D" id="3.40.1440.10">
    <property type="entry name" value="GIY-YIG endonuclease"/>
    <property type="match status" value="1"/>
</dbReference>
<accession>A0AAD7ZWJ0</accession>
<organism evidence="1 2">
    <name type="scientific">Diploptera punctata</name>
    <name type="common">Pacific beetle cockroach</name>
    <dbReference type="NCBI Taxonomy" id="6984"/>
    <lineage>
        <taxon>Eukaryota</taxon>
        <taxon>Metazoa</taxon>
        <taxon>Ecdysozoa</taxon>
        <taxon>Arthropoda</taxon>
        <taxon>Hexapoda</taxon>
        <taxon>Insecta</taxon>
        <taxon>Pterygota</taxon>
        <taxon>Neoptera</taxon>
        <taxon>Polyneoptera</taxon>
        <taxon>Dictyoptera</taxon>
        <taxon>Blattodea</taxon>
        <taxon>Blaberoidea</taxon>
        <taxon>Blaberidae</taxon>
        <taxon>Diplopterinae</taxon>
        <taxon>Diploptera</taxon>
    </lineage>
</organism>
<evidence type="ECO:0008006" key="3">
    <source>
        <dbReference type="Google" id="ProtNLM"/>
    </source>
</evidence>
<sequence length="175" mass="20843">MHSNCCFVFVHPLNKLIKTNKSEKIEDCNKSGIYQIDCEKMYIGKTKRNLNTRLKEHLRNVTNGEIEKSAIAAHAWLEKHRIETKAKLLKQLEKCMELAIWEKIYICKNKNKTMNFEIPQEKEKKIDLEVHPVGRPRMRWENIINYDLREVDYTGDDWKTLAQDRMYGELMSMQP</sequence>
<reference evidence="1" key="1">
    <citation type="journal article" date="2023" name="IScience">
        <title>Live-bearing cockroach genome reveals convergent evolutionary mechanisms linked to viviparity in insects and beyond.</title>
        <authorList>
            <person name="Fouks B."/>
            <person name="Harrison M.C."/>
            <person name="Mikhailova A.A."/>
            <person name="Marchal E."/>
            <person name="English S."/>
            <person name="Carruthers M."/>
            <person name="Jennings E.C."/>
            <person name="Chiamaka E.L."/>
            <person name="Frigard R.A."/>
            <person name="Pippel M."/>
            <person name="Attardo G.M."/>
            <person name="Benoit J.B."/>
            <person name="Bornberg-Bauer E."/>
            <person name="Tobe S.S."/>
        </authorList>
    </citation>
    <scope>NUCLEOTIDE SEQUENCE</scope>
    <source>
        <strain evidence="1">Stay&amp;Tobe</strain>
    </source>
</reference>
<evidence type="ECO:0000313" key="2">
    <source>
        <dbReference type="Proteomes" id="UP001233999"/>
    </source>
</evidence>